<dbReference type="AlphaFoldDB" id="A0A1J4JPC1"/>
<dbReference type="Pfam" id="PF00400">
    <property type="entry name" value="WD40"/>
    <property type="match status" value="5"/>
</dbReference>
<dbReference type="InterPro" id="IPR001680">
    <property type="entry name" value="WD40_rpt"/>
</dbReference>
<feature type="region of interest" description="Disordered" evidence="2">
    <location>
        <begin position="296"/>
        <end position="360"/>
    </location>
</feature>
<evidence type="ECO:0000313" key="4">
    <source>
        <dbReference type="Proteomes" id="UP000179807"/>
    </source>
</evidence>
<dbReference type="RefSeq" id="XP_068352500.1">
    <property type="nucleotide sequence ID" value="XM_068509549.1"/>
</dbReference>
<evidence type="ECO:0000313" key="3">
    <source>
        <dbReference type="EMBL" id="OHS99363.1"/>
    </source>
</evidence>
<evidence type="ECO:0000256" key="1">
    <source>
        <dbReference type="PROSITE-ProRule" id="PRU00221"/>
    </source>
</evidence>
<feature type="repeat" description="WD" evidence="1">
    <location>
        <begin position="51"/>
        <end position="92"/>
    </location>
</feature>
<reference evidence="3" key="1">
    <citation type="submission" date="2016-10" db="EMBL/GenBank/DDBJ databases">
        <authorList>
            <person name="Benchimol M."/>
            <person name="Almeida L.G."/>
            <person name="Vasconcelos A.T."/>
            <person name="Perreira-Neves A."/>
            <person name="Rosa I.A."/>
            <person name="Tasca T."/>
            <person name="Bogo M.R."/>
            <person name="de Souza W."/>
        </authorList>
    </citation>
    <scope>NUCLEOTIDE SEQUENCE [LARGE SCALE GENOMIC DNA]</scope>
    <source>
        <strain evidence="3">K</strain>
    </source>
</reference>
<name>A0A1J4JPC1_9EUKA</name>
<feature type="compositionally biased region" description="Polar residues" evidence="2">
    <location>
        <begin position="329"/>
        <end position="341"/>
    </location>
</feature>
<protein>
    <submittedName>
        <fullName evidence="3">Uncharacterized protein</fullName>
    </submittedName>
</protein>
<dbReference type="Gene3D" id="2.130.10.10">
    <property type="entry name" value="YVTN repeat-like/Quinoprotein amine dehydrogenase"/>
    <property type="match status" value="3"/>
</dbReference>
<gene>
    <name evidence="3" type="ORF">TRFO_34220</name>
</gene>
<dbReference type="InterPro" id="IPR036322">
    <property type="entry name" value="WD40_repeat_dom_sf"/>
</dbReference>
<dbReference type="CDD" id="cd00200">
    <property type="entry name" value="WD40"/>
    <property type="match status" value="1"/>
</dbReference>
<feature type="repeat" description="WD" evidence="1">
    <location>
        <begin position="263"/>
        <end position="293"/>
    </location>
</feature>
<feature type="compositionally biased region" description="Acidic residues" evidence="2">
    <location>
        <begin position="300"/>
        <end position="311"/>
    </location>
</feature>
<dbReference type="SMART" id="SM00320">
    <property type="entry name" value="WD40"/>
    <property type="match status" value="6"/>
</dbReference>
<keyword evidence="1" id="KW-0853">WD repeat</keyword>
<dbReference type="SUPFAM" id="SSF50978">
    <property type="entry name" value="WD40 repeat-like"/>
    <property type="match status" value="1"/>
</dbReference>
<dbReference type="PROSITE" id="PS50082">
    <property type="entry name" value="WD_REPEATS_2"/>
    <property type="match status" value="2"/>
</dbReference>
<dbReference type="OrthoDB" id="10261640at2759"/>
<dbReference type="VEuPathDB" id="TrichDB:TRFO_34220"/>
<dbReference type="PANTHER" id="PTHR19879">
    <property type="entry name" value="TRANSCRIPTION INITIATION FACTOR TFIID"/>
    <property type="match status" value="1"/>
</dbReference>
<dbReference type="PROSITE" id="PS50294">
    <property type="entry name" value="WD_REPEATS_REGION"/>
    <property type="match status" value="1"/>
</dbReference>
<dbReference type="PANTHER" id="PTHR19879:SF9">
    <property type="entry name" value="TRANSCRIPTION INITIATION FACTOR TFIID SUBUNIT 5"/>
    <property type="match status" value="1"/>
</dbReference>
<evidence type="ECO:0000256" key="2">
    <source>
        <dbReference type="SAM" id="MobiDB-lite"/>
    </source>
</evidence>
<dbReference type="Proteomes" id="UP000179807">
    <property type="component" value="Unassembled WGS sequence"/>
</dbReference>
<proteinExistence type="predicted"/>
<accession>A0A1J4JPC1</accession>
<dbReference type="EMBL" id="MLAK01001009">
    <property type="protein sequence ID" value="OHS99363.1"/>
    <property type="molecule type" value="Genomic_DNA"/>
</dbReference>
<comment type="caution">
    <text evidence="3">The sequence shown here is derived from an EMBL/GenBank/DDBJ whole genome shotgun (WGS) entry which is preliminary data.</text>
</comment>
<dbReference type="InterPro" id="IPR015943">
    <property type="entry name" value="WD40/YVTN_repeat-like_dom_sf"/>
</dbReference>
<sequence>MDPQLLRSFKVKQGSIRCVCILDDNSFAIAGTSLGSVLQFPLEKNLRPKQLSGHQDVVTCVESIPDTPYFLTGSKDGTVRFWRDQDSQIIRPNDGPIKSISIASNSTLTSSGNTVALIVGKNGTPSVWNIERGEIISKLPNHEQITCGAISQDGAICLTGSSDGMCRFFDTNSGRMVRSFKAAAAVDCVALSENAPYAAAGCRDGDVTLFNFKQNEVEAEAQIHDGPIIAIQFHPIMNLLITGSEDTKIQIISATSLKSRFTLEGHSSSVRSVKWSNDGEKLISCADDQGILILTSPGDDLSEAEDEDDYEENRNSTNNTSRDEDSLSYHLSRTKSTFTAYSNSSSDEEEISESQKSPEQLKVERVRTILSHILELKKVLFSIDERISTVEEKIQLIERAQDEENMIIRKNRK</sequence>
<dbReference type="GeneID" id="94844253"/>
<organism evidence="3 4">
    <name type="scientific">Tritrichomonas foetus</name>
    <dbReference type="NCBI Taxonomy" id="1144522"/>
    <lineage>
        <taxon>Eukaryota</taxon>
        <taxon>Metamonada</taxon>
        <taxon>Parabasalia</taxon>
        <taxon>Tritrichomonadida</taxon>
        <taxon>Tritrichomonadidae</taxon>
        <taxon>Tritrichomonas</taxon>
    </lineage>
</organism>
<keyword evidence="4" id="KW-1185">Reference proteome</keyword>